<name>A0A1I1MRN2_9BACT</name>
<sequence length="174" mass="19436">MKTTIIRLSFFSVIYLASFVGAIAQQTDYKYHSIFIYNFTKYLQWPAANSSGDFVIGIVGNSPIVSELEKMASSKTVGSRKIVVKRFAGADEIAPCQMLFVPHNQNRYLAEITAKARKSSILVITESPGLAHKGSNINFVIKENKWRFELNKKATDEANIKVSQELLSLSIPVE</sequence>
<reference evidence="2 3" key="1">
    <citation type="submission" date="2016-10" db="EMBL/GenBank/DDBJ databases">
        <authorList>
            <person name="de Groot N.N."/>
        </authorList>
    </citation>
    <scope>NUCLEOTIDE SEQUENCE [LARGE SCALE GENOMIC DNA]</scope>
    <source>
        <strain evidence="2 3">DSM 6793</strain>
    </source>
</reference>
<dbReference type="EMBL" id="FOLE01000011">
    <property type="protein sequence ID" value="SFC87786.1"/>
    <property type="molecule type" value="Genomic_DNA"/>
</dbReference>
<gene>
    <name evidence="2" type="ORF">SAMN05421780_11160</name>
</gene>
<protein>
    <recommendedName>
        <fullName evidence="4">DUF4154 domain-containing protein</fullName>
    </recommendedName>
</protein>
<evidence type="ECO:0000313" key="3">
    <source>
        <dbReference type="Proteomes" id="UP000199514"/>
    </source>
</evidence>
<dbReference type="STRING" id="927664.SAMN05421780_11160"/>
<dbReference type="InterPro" id="IPR025293">
    <property type="entry name" value="YfiR/HmsC-like"/>
</dbReference>
<keyword evidence="1" id="KW-0732">Signal</keyword>
<accession>A0A1I1MRN2</accession>
<evidence type="ECO:0000256" key="1">
    <source>
        <dbReference type="SAM" id="SignalP"/>
    </source>
</evidence>
<evidence type="ECO:0008006" key="4">
    <source>
        <dbReference type="Google" id="ProtNLM"/>
    </source>
</evidence>
<proteinExistence type="predicted"/>
<keyword evidence="3" id="KW-1185">Reference proteome</keyword>
<dbReference type="AlphaFoldDB" id="A0A1I1MRN2"/>
<evidence type="ECO:0000313" key="2">
    <source>
        <dbReference type="EMBL" id="SFC87786.1"/>
    </source>
</evidence>
<organism evidence="2 3">
    <name type="scientific">Flexibacter flexilis DSM 6793</name>
    <dbReference type="NCBI Taxonomy" id="927664"/>
    <lineage>
        <taxon>Bacteria</taxon>
        <taxon>Pseudomonadati</taxon>
        <taxon>Bacteroidota</taxon>
        <taxon>Cytophagia</taxon>
        <taxon>Cytophagales</taxon>
        <taxon>Flexibacteraceae</taxon>
        <taxon>Flexibacter</taxon>
    </lineage>
</organism>
<dbReference type="Proteomes" id="UP000199514">
    <property type="component" value="Unassembled WGS sequence"/>
</dbReference>
<feature type="signal peptide" evidence="1">
    <location>
        <begin position="1"/>
        <end position="24"/>
    </location>
</feature>
<feature type="chain" id="PRO_5011452601" description="DUF4154 domain-containing protein" evidence="1">
    <location>
        <begin position="25"/>
        <end position="174"/>
    </location>
</feature>
<dbReference type="Pfam" id="PF13689">
    <property type="entry name" value="DUF4154"/>
    <property type="match status" value="1"/>
</dbReference>
<dbReference type="RefSeq" id="WP_177199971.1">
    <property type="nucleotide sequence ID" value="NZ_FOLE01000011.1"/>
</dbReference>